<accession>C9MMX1</accession>
<feature type="transmembrane region" description="Helical" evidence="1">
    <location>
        <begin position="37"/>
        <end position="66"/>
    </location>
</feature>
<organism evidence="2 3">
    <name type="scientific">Prevotella veroralis F0319</name>
    <dbReference type="NCBI Taxonomy" id="649761"/>
    <lineage>
        <taxon>Bacteria</taxon>
        <taxon>Pseudomonadati</taxon>
        <taxon>Bacteroidota</taxon>
        <taxon>Bacteroidia</taxon>
        <taxon>Bacteroidales</taxon>
        <taxon>Prevotellaceae</taxon>
        <taxon>Prevotella</taxon>
    </lineage>
</organism>
<keyword evidence="1" id="KW-1133">Transmembrane helix</keyword>
<keyword evidence="1" id="KW-0472">Membrane</keyword>
<feature type="transmembrane region" description="Helical" evidence="1">
    <location>
        <begin position="72"/>
        <end position="89"/>
    </location>
</feature>
<dbReference type="STRING" id="649761.HMPREF0973_00956"/>
<dbReference type="AlphaFoldDB" id="C9MMX1"/>
<dbReference type="Proteomes" id="UP000003327">
    <property type="component" value="Unassembled WGS sequence"/>
</dbReference>
<proteinExistence type="predicted"/>
<evidence type="ECO:0000256" key="1">
    <source>
        <dbReference type="SAM" id="Phobius"/>
    </source>
</evidence>
<keyword evidence="3" id="KW-1185">Reference proteome</keyword>
<keyword evidence="1" id="KW-0812">Transmembrane</keyword>
<name>C9MMX1_9BACT</name>
<evidence type="ECO:0000313" key="2">
    <source>
        <dbReference type="EMBL" id="EEX19171.1"/>
    </source>
</evidence>
<gene>
    <name evidence="2" type="ORF">HMPREF0973_00956</name>
</gene>
<dbReference type="HOGENOM" id="CLU_1823608_0_0_10"/>
<feature type="transmembrane region" description="Helical" evidence="1">
    <location>
        <begin position="114"/>
        <end position="139"/>
    </location>
</feature>
<sequence>MKVYKILSYMFFSIYTISKYSVLWMKYPRKWHRYAEWYLIDIILNVIGGVFLCIYLTLQSVSILAWTKTDKIGLLLLIIFLIPVISKFCENKVCNSLSKYYKTYKSLNKNVKCLYMILSLCTWLLSLILFIASIIISLATL</sequence>
<dbReference type="EMBL" id="ACVA01000019">
    <property type="protein sequence ID" value="EEX19171.1"/>
    <property type="molecule type" value="Genomic_DNA"/>
</dbReference>
<evidence type="ECO:0000313" key="3">
    <source>
        <dbReference type="Proteomes" id="UP000003327"/>
    </source>
</evidence>
<feature type="transmembrane region" description="Helical" evidence="1">
    <location>
        <begin position="6"/>
        <end position="25"/>
    </location>
</feature>
<reference evidence="2 3" key="1">
    <citation type="submission" date="2009-09" db="EMBL/GenBank/DDBJ databases">
        <authorList>
            <person name="Weinstock G."/>
            <person name="Sodergren E."/>
            <person name="Clifton S."/>
            <person name="Fulton L."/>
            <person name="Fulton B."/>
            <person name="Courtney L."/>
            <person name="Fronick C."/>
            <person name="Harrison M."/>
            <person name="Strong C."/>
            <person name="Farmer C."/>
            <person name="Delahaunty K."/>
            <person name="Markovic C."/>
            <person name="Hall O."/>
            <person name="Minx P."/>
            <person name="Tomlinson C."/>
            <person name="Mitreva M."/>
            <person name="Nelson J."/>
            <person name="Hou S."/>
            <person name="Wollam A."/>
            <person name="Pepin K.H."/>
            <person name="Johnson M."/>
            <person name="Bhonagiri V."/>
            <person name="Nash W.E."/>
            <person name="Warren W."/>
            <person name="Chinwalla A."/>
            <person name="Mardis E.R."/>
            <person name="Wilson R.K."/>
        </authorList>
    </citation>
    <scope>NUCLEOTIDE SEQUENCE [LARGE SCALE GENOMIC DNA]</scope>
    <source>
        <strain evidence="2 3">F0319</strain>
    </source>
</reference>
<protein>
    <submittedName>
        <fullName evidence="2">Uncharacterized protein</fullName>
    </submittedName>
</protein>
<comment type="caution">
    <text evidence="2">The sequence shown here is derived from an EMBL/GenBank/DDBJ whole genome shotgun (WGS) entry which is preliminary data.</text>
</comment>